<dbReference type="SUPFAM" id="SSF82866">
    <property type="entry name" value="Multidrug efflux transporter AcrB transmembrane domain"/>
    <property type="match status" value="2"/>
</dbReference>
<dbReference type="GO" id="GO:0042910">
    <property type="term" value="F:xenobiotic transmembrane transporter activity"/>
    <property type="evidence" value="ECO:0007669"/>
    <property type="project" value="TreeGrafter"/>
</dbReference>
<protein>
    <submittedName>
        <fullName evidence="2">Cobalt-zinc-cadmium resistance protein CzcA</fullName>
    </submittedName>
</protein>
<dbReference type="Gene3D" id="1.20.1640.10">
    <property type="entry name" value="Multidrug efflux transporter AcrB transmembrane domain"/>
    <property type="match status" value="2"/>
</dbReference>
<feature type="transmembrane region" description="Helical" evidence="1">
    <location>
        <begin position="387"/>
        <end position="412"/>
    </location>
</feature>
<comment type="caution">
    <text evidence="2">The sequence shown here is derived from an EMBL/GenBank/DDBJ whole genome shotgun (WGS) entry which is preliminary data.</text>
</comment>
<dbReference type="InterPro" id="IPR027463">
    <property type="entry name" value="AcrB_DN_DC_subdom"/>
</dbReference>
<feature type="transmembrane region" description="Helical" evidence="1">
    <location>
        <begin position="887"/>
        <end position="908"/>
    </location>
</feature>
<feature type="transmembrane region" description="Helical" evidence="1">
    <location>
        <begin position="460"/>
        <end position="483"/>
    </location>
</feature>
<dbReference type="GO" id="GO:0005886">
    <property type="term" value="C:plasma membrane"/>
    <property type="evidence" value="ECO:0007669"/>
    <property type="project" value="TreeGrafter"/>
</dbReference>
<reference evidence="2" key="1">
    <citation type="submission" date="2016-10" db="EMBL/GenBank/DDBJ databases">
        <title>Sequence of Gallionella enrichment culture.</title>
        <authorList>
            <person name="Poehlein A."/>
            <person name="Muehling M."/>
            <person name="Daniel R."/>
        </authorList>
    </citation>
    <scope>NUCLEOTIDE SEQUENCE</scope>
</reference>
<dbReference type="Gene3D" id="3.30.70.1440">
    <property type="entry name" value="Multidrug efflux transporter AcrB pore domain"/>
    <property type="match status" value="1"/>
</dbReference>
<dbReference type="SUPFAM" id="SSF82693">
    <property type="entry name" value="Multidrug efflux transporter AcrB pore domain, PN1, PN2, PC1 and PC2 subdomains"/>
    <property type="match status" value="3"/>
</dbReference>
<feature type="transmembrane region" description="Helical" evidence="1">
    <location>
        <begin position="854"/>
        <end position="875"/>
    </location>
</feature>
<feature type="transmembrane region" description="Helical" evidence="1">
    <location>
        <begin position="987"/>
        <end position="1013"/>
    </location>
</feature>
<dbReference type="Gene3D" id="3.30.2090.10">
    <property type="entry name" value="Multidrug efflux transporter AcrB TolC docking domain, DN and DC subdomains"/>
    <property type="match status" value="2"/>
</dbReference>
<accession>A0A1J5SBV8</accession>
<feature type="transmembrane region" description="Helical" evidence="1">
    <location>
        <begin position="524"/>
        <end position="544"/>
    </location>
</feature>
<dbReference type="InterPro" id="IPR001036">
    <property type="entry name" value="Acrflvin-R"/>
</dbReference>
<dbReference type="Pfam" id="PF00873">
    <property type="entry name" value="ACR_tran"/>
    <property type="match status" value="1"/>
</dbReference>
<organism evidence="2">
    <name type="scientific">mine drainage metagenome</name>
    <dbReference type="NCBI Taxonomy" id="410659"/>
    <lineage>
        <taxon>unclassified sequences</taxon>
        <taxon>metagenomes</taxon>
        <taxon>ecological metagenomes</taxon>
    </lineage>
</organism>
<dbReference type="PRINTS" id="PR00702">
    <property type="entry name" value="ACRIFLAVINRP"/>
</dbReference>
<feature type="transmembrane region" description="Helical" evidence="1">
    <location>
        <begin position="335"/>
        <end position="354"/>
    </location>
</feature>
<name>A0A1J5SBV8_9ZZZZ</name>
<evidence type="ECO:0000256" key="1">
    <source>
        <dbReference type="SAM" id="Phobius"/>
    </source>
</evidence>
<dbReference type="Gene3D" id="3.30.70.1320">
    <property type="entry name" value="Multidrug efflux transporter AcrB pore domain like"/>
    <property type="match status" value="1"/>
</dbReference>
<dbReference type="AlphaFoldDB" id="A0A1J5SBV8"/>
<dbReference type="PANTHER" id="PTHR32063">
    <property type="match status" value="1"/>
</dbReference>
<feature type="transmembrane region" description="Helical" evidence="1">
    <location>
        <begin position="954"/>
        <end position="975"/>
    </location>
</feature>
<dbReference type="PANTHER" id="PTHR32063:SF24">
    <property type="entry name" value="CATION EFFLUX SYSTEM (ACRB_ACRD_ACRF FAMILY)"/>
    <property type="match status" value="1"/>
</dbReference>
<keyword evidence="1" id="KW-0472">Membrane</keyword>
<evidence type="ECO:0000313" key="2">
    <source>
        <dbReference type="EMBL" id="OIR01528.1"/>
    </source>
</evidence>
<feature type="transmembrane region" description="Helical" evidence="1">
    <location>
        <begin position="433"/>
        <end position="454"/>
    </location>
</feature>
<feature type="transmembrane region" description="Helical" evidence="1">
    <location>
        <begin position="914"/>
        <end position="933"/>
    </location>
</feature>
<feature type="transmembrane region" description="Helical" evidence="1">
    <location>
        <begin position="361"/>
        <end position="381"/>
    </location>
</feature>
<gene>
    <name evidence="2" type="primary">czcA_20</name>
    <name evidence="2" type="ORF">GALL_164290</name>
</gene>
<keyword evidence="1" id="KW-1133">Transmembrane helix</keyword>
<keyword evidence="1" id="KW-0812">Transmembrane</keyword>
<dbReference type="EMBL" id="MLJW01000083">
    <property type="protein sequence ID" value="OIR01528.1"/>
    <property type="molecule type" value="Genomic_DNA"/>
</dbReference>
<proteinExistence type="predicted"/>
<sequence length="1023" mass="107732">MRANLTARGWLRRPLLWILVFGVLCAAGIHSLIRIPVEVLPRFAYPEISVVAHQPGATAAELETLVVRPLEGEILGLPDLEAVRSVMGDGTVEIDARFRNGTNAQLDLQAINGAIDRARSALPGDAAPYAEIMGNAINEVADYTAEIPAGVSPAEVQRDALANVVPALRALPGVQRVQLYGAGDEALWIQPDLAAMHRYGVSAADLTAALGDQVILRSGGYLTQGHQDVPMEARSLPTRVADLRPVPVRTAAGPVPLSALARIVRAPVPIHNAVELDGKPGVTLIVLKQPGASTIPVSRAVQETIERTQGLLPVGVHWIRTYDQGRLVQAVGSDLGRNLLVGALLAVAVLMWMLGARRGIWVLATSIPLSLLIGIAGLQLAGQSLNLMTLGALTVAVGLLADDAIIVLESIYHRWEQGDDRWTGIRRGLRDIAGPDVTGTLTTVAVFVPLLFVGGLAGLFFIPFALAMTLALLASLAVSLTYIPLALGLTGSKAAAGTAGGGRVLERLRLWNEHLFSWVAKRPITSLVVTCVILLLSLAGLAFVPIDFLPLPNEGVLLESFTLPPGSSLADSQAAVAGISRRLMKDPAVAHVAARIGSASGTSYTEPAYAGEIQVTLKPGVNVNSLDAIGNRVLAESRTTGVQLSLDTPTIERVGESLSGLPQPFVIHVFGSRIPELRALAGEITRRLRGISELTDLFNNDGYPVTQVRITPRVAALAADRLTPASLYAQLRPLLAGEVVARVPEGQVPLDLYVRLADAHDLDLGALKGVPIRTGLPTGPGAWTTLGQVADATYEAVPNQLRHIDGARSLDILATPLGPLGSVVSKARSALADLKLPPGYRIAFGGLYPELESAAVGLGVAALAALVLMVGILVLQFDGLLVPGLLLLEIPLAIMGGAIALLVSGVGLNATGMVAFLTLIGIGLNHGIVLLHRARANEAAGMPLEEAMREAIHVRFRPIVLTTLTAVLGMLPTALGWGEGAAPEQGLAIVILGGVLWSAVRSTNLIPALYLHWRRRQLERTKS</sequence>
<dbReference type="Gene3D" id="3.30.70.1430">
    <property type="entry name" value="Multidrug efflux transporter AcrB pore domain"/>
    <property type="match status" value="2"/>
</dbReference>
<dbReference type="SUPFAM" id="SSF82714">
    <property type="entry name" value="Multidrug efflux transporter AcrB TolC docking domain, DN and DC subdomains"/>
    <property type="match status" value="2"/>
</dbReference>